<dbReference type="Proteomes" id="UP000306791">
    <property type="component" value="Unassembled WGS sequence"/>
</dbReference>
<dbReference type="PROSITE" id="PS00018">
    <property type="entry name" value="EF_HAND_1"/>
    <property type="match status" value="1"/>
</dbReference>
<protein>
    <submittedName>
        <fullName evidence="2">Autotransporter subunit C</fullName>
    </submittedName>
</protein>
<proteinExistence type="predicted"/>
<organism evidence="2 3">
    <name type="scientific">Microbulbifer harenosus</name>
    <dbReference type="NCBI Taxonomy" id="2576840"/>
    <lineage>
        <taxon>Bacteria</taxon>
        <taxon>Pseudomonadati</taxon>
        <taxon>Pseudomonadota</taxon>
        <taxon>Gammaproteobacteria</taxon>
        <taxon>Cellvibrionales</taxon>
        <taxon>Microbulbiferaceae</taxon>
        <taxon>Microbulbifer</taxon>
    </lineage>
</organism>
<dbReference type="InterPro" id="IPR018247">
    <property type="entry name" value="EF_Hand_1_Ca_BS"/>
</dbReference>
<feature type="non-terminal residue" evidence="2">
    <location>
        <position position="304"/>
    </location>
</feature>
<comment type="caution">
    <text evidence="2">The sequence shown here is derived from an EMBL/GenBank/DDBJ whole genome shotgun (WGS) entry which is preliminary data.</text>
</comment>
<dbReference type="Gene3D" id="2.160.20.110">
    <property type="match status" value="1"/>
</dbReference>
<evidence type="ECO:0000313" key="3">
    <source>
        <dbReference type="Proteomes" id="UP000306791"/>
    </source>
</evidence>
<feature type="chain" id="PRO_5047036049" evidence="1">
    <location>
        <begin position="21"/>
        <end position="304"/>
    </location>
</feature>
<evidence type="ECO:0000313" key="2">
    <source>
        <dbReference type="EMBL" id="TLM75773.1"/>
    </source>
</evidence>
<keyword evidence="1" id="KW-0732">Signal</keyword>
<keyword evidence="3" id="KW-1185">Reference proteome</keyword>
<feature type="signal peptide" evidence="1">
    <location>
        <begin position="1"/>
        <end position="20"/>
    </location>
</feature>
<gene>
    <name evidence="2" type="ORF">FDY93_15900</name>
</gene>
<reference evidence="2 3" key="1">
    <citation type="submission" date="2019-05" db="EMBL/GenBank/DDBJ databases">
        <title>Microbulbifer harenosus sp. nov., an alginate-degrading bacterium isolated from coastal sand.</title>
        <authorList>
            <person name="Huang H."/>
            <person name="Mo K."/>
            <person name="Bao S."/>
        </authorList>
    </citation>
    <scope>NUCLEOTIDE SEQUENCE [LARGE SCALE GENOMIC DNA]</scope>
    <source>
        <strain evidence="2 3">HB161719</strain>
    </source>
</reference>
<name>A0ABY2UH67_9GAMM</name>
<sequence length="304" mass="31434">MPRAFFLFLALFLTTSSSWAADGRADYDLDDNGLIEIDDWADLNEIRNNLDGSTLYGSSAGCPVDGCIGFELTTDLDFDTNGDGVLDSNDTYWNEGEGWEPLGSDYYNSFTGAFHGNGHVIRNLMIARPDGRYQGLFGYLDNASIRELGLSGPLMSIEGWWAVGGLAGQANDSQITATFVSGSVVGTDNIGGLVGIASGGITASYVTGVVRGDRNVGGLAGSGEGISASLSSAHVSGRDYVGGLIGSFGSASASASYWATDASGQTTSYGGTGIKGVTLAELQCPTGADDTTCVTGSTLYADWS</sequence>
<accession>A0ABY2UH67</accession>
<dbReference type="EMBL" id="VANI01000016">
    <property type="protein sequence ID" value="TLM75773.1"/>
    <property type="molecule type" value="Genomic_DNA"/>
</dbReference>
<evidence type="ECO:0000256" key="1">
    <source>
        <dbReference type="SAM" id="SignalP"/>
    </source>
</evidence>